<dbReference type="SMART" id="SM00342">
    <property type="entry name" value="HTH_ARAC"/>
    <property type="match status" value="1"/>
</dbReference>
<keyword evidence="7" id="KW-1185">Reference proteome</keyword>
<dbReference type="EMBL" id="QTJX01000001">
    <property type="protein sequence ID" value="RDY61557.1"/>
    <property type="molecule type" value="Genomic_DNA"/>
</dbReference>
<protein>
    <submittedName>
        <fullName evidence="6">AraC family transcriptional regulator</fullName>
    </submittedName>
</protein>
<feature type="domain" description="HTH araC/xylS-type" evidence="5">
    <location>
        <begin position="225"/>
        <end position="328"/>
    </location>
</feature>
<dbReference type="AlphaFoldDB" id="A0A371JUV2"/>
<dbReference type="Pfam" id="PF12833">
    <property type="entry name" value="HTH_18"/>
    <property type="match status" value="1"/>
</dbReference>
<feature type="transmembrane region" description="Helical" evidence="4">
    <location>
        <begin position="181"/>
        <end position="200"/>
    </location>
</feature>
<dbReference type="GO" id="GO:0043565">
    <property type="term" value="F:sequence-specific DNA binding"/>
    <property type="evidence" value="ECO:0007669"/>
    <property type="project" value="InterPro"/>
</dbReference>
<evidence type="ECO:0000256" key="3">
    <source>
        <dbReference type="ARBA" id="ARBA00023163"/>
    </source>
</evidence>
<dbReference type="PANTHER" id="PTHR43280">
    <property type="entry name" value="ARAC-FAMILY TRANSCRIPTIONAL REGULATOR"/>
    <property type="match status" value="1"/>
</dbReference>
<keyword evidence="3" id="KW-0804">Transcription</keyword>
<keyword evidence="2" id="KW-0238">DNA-binding</keyword>
<feature type="transmembrane region" description="Helical" evidence="4">
    <location>
        <begin position="34"/>
        <end position="51"/>
    </location>
</feature>
<dbReference type="InterPro" id="IPR018060">
    <property type="entry name" value="HTH_AraC"/>
</dbReference>
<feature type="transmembrane region" description="Helical" evidence="4">
    <location>
        <begin position="6"/>
        <end position="27"/>
    </location>
</feature>
<gene>
    <name evidence="6" type="ORF">DX873_05200</name>
</gene>
<reference evidence="6 7" key="1">
    <citation type="submission" date="2018-08" db="EMBL/GenBank/DDBJ databases">
        <title>Muricauda nanhaiensis sp. nov., isolated from seawater of the South China Sea.</title>
        <authorList>
            <person name="Dang Y."/>
        </authorList>
    </citation>
    <scope>NUCLEOTIDE SEQUENCE [LARGE SCALE GENOMIC DNA]</scope>
    <source>
        <strain evidence="6 7">SM1704</strain>
    </source>
</reference>
<dbReference type="InterPro" id="IPR009057">
    <property type="entry name" value="Homeodomain-like_sf"/>
</dbReference>
<keyword evidence="4" id="KW-0812">Transmembrane</keyword>
<accession>A0A371JUV2</accession>
<dbReference type="Proteomes" id="UP000261828">
    <property type="component" value="Unassembled WGS sequence"/>
</dbReference>
<evidence type="ECO:0000256" key="2">
    <source>
        <dbReference type="ARBA" id="ARBA00023125"/>
    </source>
</evidence>
<dbReference type="SUPFAM" id="SSF46689">
    <property type="entry name" value="Homeodomain-like"/>
    <property type="match status" value="1"/>
</dbReference>
<comment type="caution">
    <text evidence="6">The sequence shown here is derived from an EMBL/GenBank/DDBJ whole genome shotgun (WGS) entry which is preliminary data.</text>
</comment>
<evidence type="ECO:0000256" key="1">
    <source>
        <dbReference type="ARBA" id="ARBA00023015"/>
    </source>
</evidence>
<dbReference type="OrthoDB" id="6283866at2"/>
<keyword evidence="4" id="KW-0472">Membrane</keyword>
<evidence type="ECO:0000313" key="6">
    <source>
        <dbReference type="EMBL" id="RDY61557.1"/>
    </source>
</evidence>
<evidence type="ECO:0000259" key="5">
    <source>
        <dbReference type="PROSITE" id="PS01124"/>
    </source>
</evidence>
<feature type="transmembrane region" description="Helical" evidence="4">
    <location>
        <begin position="63"/>
        <end position="87"/>
    </location>
</feature>
<dbReference type="PROSITE" id="PS01124">
    <property type="entry name" value="HTH_ARAC_FAMILY_2"/>
    <property type="match status" value="1"/>
</dbReference>
<organism evidence="6 7">
    <name type="scientific">Flagellimonas nanhaiensis</name>
    <dbReference type="NCBI Taxonomy" id="2292706"/>
    <lineage>
        <taxon>Bacteria</taxon>
        <taxon>Pseudomonadati</taxon>
        <taxon>Bacteroidota</taxon>
        <taxon>Flavobacteriia</taxon>
        <taxon>Flavobacteriales</taxon>
        <taxon>Flavobacteriaceae</taxon>
        <taxon>Flagellimonas</taxon>
    </lineage>
</organism>
<dbReference type="PANTHER" id="PTHR43280:SF29">
    <property type="entry name" value="ARAC-FAMILY TRANSCRIPTIONAL REGULATOR"/>
    <property type="match status" value="1"/>
</dbReference>
<keyword evidence="1" id="KW-0805">Transcription regulation</keyword>
<dbReference type="Gene3D" id="1.10.10.60">
    <property type="entry name" value="Homeodomain-like"/>
    <property type="match status" value="1"/>
</dbReference>
<sequence>MDIWRIIIAVVCGIAICQGLFLSFYILAKNTKKFTPIVFLSLMLLALTLRISKSYYYYLFSEVPFWTVMLALAGLWAIGPSFWLYTLSSKPSKLRKADYFHYLPAILLVISSFFSDSSWKVISLYKIGALLVFSYAVTSFIFFKYGDWNGNRKRFILFGSSVGAIALIFVFQSYLANIQGYTIGNILTLVILYVINFMLLKDRKLLQINRKPKKEQSEVLDSIYEKITVLFDKEKVYRRKGLTLTNLSQELQHPIYLISQAIKEHRGVKFNSFVNSYRVIEVKNRLQDLEANDKIEVIAKEVGFSSTSSLYKAFKEQTNVTPQAYRKEHVNLAQTQCK</sequence>
<evidence type="ECO:0000313" key="7">
    <source>
        <dbReference type="Proteomes" id="UP000261828"/>
    </source>
</evidence>
<dbReference type="RefSeq" id="WP_116183437.1">
    <property type="nucleotide sequence ID" value="NZ_QTJX01000001.1"/>
</dbReference>
<dbReference type="GO" id="GO:0003700">
    <property type="term" value="F:DNA-binding transcription factor activity"/>
    <property type="evidence" value="ECO:0007669"/>
    <property type="project" value="InterPro"/>
</dbReference>
<feature type="transmembrane region" description="Helical" evidence="4">
    <location>
        <begin position="121"/>
        <end position="143"/>
    </location>
</feature>
<name>A0A371JUV2_9FLAO</name>
<proteinExistence type="predicted"/>
<feature type="transmembrane region" description="Helical" evidence="4">
    <location>
        <begin position="155"/>
        <end position="175"/>
    </location>
</feature>
<keyword evidence="4" id="KW-1133">Transmembrane helix</keyword>
<evidence type="ECO:0000256" key="4">
    <source>
        <dbReference type="SAM" id="Phobius"/>
    </source>
</evidence>
<feature type="transmembrane region" description="Helical" evidence="4">
    <location>
        <begin position="99"/>
        <end position="115"/>
    </location>
</feature>